<evidence type="ECO:0000259" key="2">
    <source>
        <dbReference type="PROSITE" id="PS50853"/>
    </source>
</evidence>
<dbReference type="KEGG" id="hazt:108675986"/>
<dbReference type="SMART" id="SM00060">
    <property type="entry name" value="FN3"/>
    <property type="match status" value="4"/>
</dbReference>
<organism evidence="3 4">
    <name type="scientific">Hyalella azteca</name>
    <name type="common">Amphipod</name>
    <dbReference type="NCBI Taxonomy" id="294128"/>
    <lineage>
        <taxon>Eukaryota</taxon>
        <taxon>Metazoa</taxon>
        <taxon>Ecdysozoa</taxon>
        <taxon>Arthropoda</taxon>
        <taxon>Crustacea</taxon>
        <taxon>Multicrustacea</taxon>
        <taxon>Malacostraca</taxon>
        <taxon>Eumalacostraca</taxon>
        <taxon>Peracarida</taxon>
        <taxon>Amphipoda</taxon>
        <taxon>Senticaudata</taxon>
        <taxon>Talitrida</taxon>
        <taxon>Talitroidea</taxon>
        <taxon>Hyalellidae</taxon>
        <taxon>Hyalella</taxon>
    </lineage>
</organism>
<dbReference type="RefSeq" id="XP_018019520.1">
    <property type="nucleotide sequence ID" value="XM_018164031.1"/>
</dbReference>
<feature type="non-terminal residue" evidence="4">
    <location>
        <position position="385"/>
    </location>
</feature>
<dbReference type="CDD" id="cd00063">
    <property type="entry name" value="FN3"/>
    <property type="match status" value="2"/>
</dbReference>
<dbReference type="PROSITE" id="PS50853">
    <property type="entry name" value="FN3"/>
    <property type="match status" value="3"/>
</dbReference>
<sequence>VQNCAADLYSACSAAEVISVTTRLAPPAVLHLNVTPAVTSAGVAWTALRGQFFNVTLGMTGRAGCASNDVENVQHFRNLSTAALQLPLLQAYTEYEVCVYAYNEGGENQKCEVFETLPDKAPGPVEKLTSSATSTSISLRWRKPCPPMAAIRGYRVKVDTVTPYVQASECSDSAAHFCHTIKELQPERTYNIEVQNCATDDGRACSAPEAINVTTGLAAPAVPHLTVAPATTSASVIWTAQRGQFFNMTLEMTGRAGCSSNDVENVQRFQSSTAALQLTQLQAYTEYEVCVYAYNEGGANKKCEVFETLQDEAPGPVEELTSSTKSTSISLRWRKPCPPMAAIRGYRVKVATVTHYVQASKCSDSAAHFCHTIPGLQPERTYNIE</sequence>
<dbReference type="Gene3D" id="2.60.40.10">
    <property type="entry name" value="Immunoglobulins"/>
    <property type="match status" value="4"/>
</dbReference>
<keyword evidence="1" id="KW-0677">Repeat</keyword>
<keyword evidence="3" id="KW-1185">Reference proteome</keyword>
<accession>A0A8B7P0N8</accession>
<dbReference type="InterPro" id="IPR036116">
    <property type="entry name" value="FN3_sf"/>
</dbReference>
<dbReference type="InterPro" id="IPR050991">
    <property type="entry name" value="ECM_Regulatory_Proteins"/>
</dbReference>
<dbReference type="InterPro" id="IPR003961">
    <property type="entry name" value="FN3_dom"/>
</dbReference>
<feature type="domain" description="Fibronectin type-III" evidence="2">
    <location>
        <begin position="313"/>
        <end position="385"/>
    </location>
</feature>
<reference evidence="4" key="1">
    <citation type="submission" date="2025-08" db="UniProtKB">
        <authorList>
            <consortium name="RefSeq"/>
        </authorList>
    </citation>
    <scope>IDENTIFICATION</scope>
    <source>
        <tissue evidence="4">Whole organism</tissue>
    </source>
</reference>
<dbReference type="Proteomes" id="UP000694843">
    <property type="component" value="Unplaced"/>
</dbReference>
<dbReference type="InterPro" id="IPR013783">
    <property type="entry name" value="Ig-like_fold"/>
</dbReference>
<feature type="domain" description="Fibronectin type-III" evidence="2">
    <location>
        <begin position="219"/>
        <end position="311"/>
    </location>
</feature>
<evidence type="ECO:0000313" key="4">
    <source>
        <dbReference type="RefSeq" id="XP_018019520.1"/>
    </source>
</evidence>
<evidence type="ECO:0000313" key="3">
    <source>
        <dbReference type="Proteomes" id="UP000694843"/>
    </source>
</evidence>
<name>A0A8B7P0N8_HYAAZ</name>
<dbReference type="AlphaFoldDB" id="A0A8B7P0N8"/>
<gene>
    <name evidence="4" type="primary">LOC108675986</name>
</gene>
<feature type="non-terminal residue" evidence="4">
    <location>
        <position position="1"/>
    </location>
</feature>
<evidence type="ECO:0000256" key="1">
    <source>
        <dbReference type="ARBA" id="ARBA00022737"/>
    </source>
</evidence>
<dbReference type="SUPFAM" id="SSF49265">
    <property type="entry name" value="Fibronectin type III"/>
    <property type="match status" value="3"/>
</dbReference>
<protein>
    <submittedName>
        <fullName evidence="4">Neural cell adhesion molecule L1.1-like</fullName>
    </submittedName>
</protein>
<dbReference type="Pfam" id="PF00041">
    <property type="entry name" value="fn3"/>
    <property type="match status" value="3"/>
</dbReference>
<dbReference type="PANTHER" id="PTHR46708">
    <property type="entry name" value="TENASCIN"/>
    <property type="match status" value="1"/>
</dbReference>
<proteinExistence type="predicted"/>
<feature type="domain" description="Fibronectin type-III" evidence="2">
    <location>
        <begin position="121"/>
        <end position="218"/>
    </location>
</feature>
<dbReference type="PANTHER" id="PTHR46708:SF2">
    <property type="entry name" value="FIBRONECTIN TYPE-III DOMAIN-CONTAINING PROTEIN"/>
    <property type="match status" value="1"/>
</dbReference>
<dbReference type="GeneID" id="108675986"/>